<name>A0A453I899_AEGTS</name>
<reference evidence="2" key="4">
    <citation type="submission" date="2019-03" db="UniProtKB">
        <authorList>
            <consortium name="EnsemblPlants"/>
        </authorList>
    </citation>
    <scope>IDENTIFICATION</scope>
</reference>
<evidence type="ECO:0000313" key="3">
    <source>
        <dbReference type="Proteomes" id="UP000015105"/>
    </source>
</evidence>
<evidence type="ECO:0000313" key="2">
    <source>
        <dbReference type="EnsemblPlants" id="AET4Gv20481200.1"/>
    </source>
</evidence>
<keyword evidence="3" id="KW-1185">Reference proteome</keyword>
<dbReference type="EnsemblPlants" id="AET4Gv20481200.1">
    <property type="protein sequence ID" value="AET4Gv20481200.1"/>
    <property type="gene ID" value="AET4Gv20481200"/>
</dbReference>
<accession>A0A453I899</accession>
<reference evidence="3" key="2">
    <citation type="journal article" date="2017" name="Nat. Plants">
        <title>The Aegilops tauschii genome reveals multiple impacts of transposons.</title>
        <authorList>
            <person name="Zhao G."/>
            <person name="Zou C."/>
            <person name="Li K."/>
            <person name="Wang K."/>
            <person name="Li T."/>
            <person name="Gao L."/>
            <person name="Zhang X."/>
            <person name="Wang H."/>
            <person name="Yang Z."/>
            <person name="Liu X."/>
            <person name="Jiang W."/>
            <person name="Mao L."/>
            <person name="Kong X."/>
            <person name="Jiao Y."/>
            <person name="Jia J."/>
        </authorList>
    </citation>
    <scope>NUCLEOTIDE SEQUENCE [LARGE SCALE GENOMIC DNA]</scope>
    <source>
        <strain evidence="3">cv. AL8/78</strain>
    </source>
</reference>
<evidence type="ECO:0000256" key="1">
    <source>
        <dbReference type="SAM" id="MobiDB-lite"/>
    </source>
</evidence>
<dbReference type="Gramene" id="AET4Gv20481200.1">
    <property type="protein sequence ID" value="AET4Gv20481200.1"/>
    <property type="gene ID" value="AET4Gv20481200"/>
</dbReference>
<reference evidence="3" key="1">
    <citation type="journal article" date="2014" name="Science">
        <title>Ancient hybridizations among the ancestral genomes of bread wheat.</title>
        <authorList>
            <consortium name="International Wheat Genome Sequencing Consortium,"/>
            <person name="Marcussen T."/>
            <person name="Sandve S.R."/>
            <person name="Heier L."/>
            <person name="Spannagl M."/>
            <person name="Pfeifer M."/>
            <person name="Jakobsen K.S."/>
            <person name="Wulff B.B."/>
            <person name="Steuernagel B."/>
            <person name="Mayer K.F."/>
            <person name="Olsen O.A."/>
        </authorList>
    </citation>
    <scope>NUCLEOTIDE SEQUENCE [LARGE SCALE GENOMIC DNA]</scope>
    <source>
        <strain evidence="3">cv. AL8/78</strain>
    </source>
</reference>
<proteinExistence type="predicted"/>
<dbReference type="Gramene" id="AET4Gv20481200.2">
    <property type="protein sequence ID" value="AET4Gv20481200.2"/>
    <property type="gene ID" value="AET4Gv20481200"/>
</dbReference>
<dbReference type="Proteomes" id="UP000015105">
    <property type="component" value="Chromosome 4D"/>
</dbReference>
<feature type="region of interest" description="Disordered" evidence="1">
    <location>
        <begin position="91"/>
        <end position="123"/>
    </location>
</feature>
<protein>
    <submittedName>
        <fullName evidence="2">Uncharacterized protein</fullName>
    </submittedName>
</protein>
<reference evidence="2" key="5">
    <citation type="journal article" date="2021" name="G3 (Bethesda)">
        <title>Aegilops tauschii genome assembly Aet v5.0 features greater sequence contiguity and improved annotation.</title>
        <authorList>
            <person name="Wang L."/>
            <person name="Zhu T."/>
            <person name="Rodriguez J.C."/>
            <person name="Deal K.R."/>
            <person name="Dubcovsky J."/>
            <person name="McGuire P.E."/>
            <person name="Lux T."/>
            <person name="Spannagl M."/>
            <person name="Mayer K.F.X."/>
            <person name="Baldrich P."/>
            <person name="Meyers B.C."/>
            <person name="Huo N."/>
            <person name="Gu Y.Q."/>
            <person name="Zhou H."/>
            <person name="Devos K.M."/>
            <person name="Bennetzen J.L."/>
            <person name="Unver T."/>
            <person name="Budak H."/>
            <person name="Gulick P.J."/>
            <person name="Galiba G."/>
            <person name="Kalapos B."/>
            <person name="Nelson D.R."/>
            <person name="Li P."/>
            <person name="You F.M."/>
            <person name="Luo M.C."/>
            <person name="Dvorak J."/>
        </authorList>
    </citation>
    <scope>NUCLEOTIDE SEQUENCE [LARGE SCALE GENOMIC DNA]</scope>
    <source>
        <strain evidence="2">cv. AL8/78</strain>
    </source>
</reference>
<reference evidence="2" key="3">
    <citation type="journal article" date="2017" name="Nature">
        <title>Genome sequence of the progenitor of the wheat D genome Aegilops tauschii.</title>
        <authorList>
            <person name="Luo M.C."/>
            <person name="Gu Y.Q."/>
            <person name="Puiu D."/>
            <person name="Wang H."/>
            <person name="Twardziok S.O."/>
            <person name="Deal K.R."/>
            <person name="Huo N."/>
            <person name="Zhu T."/>
            <person name="Wang L."/>
            <person name="Wang Y."/>
            <person name="McGuire P.E."/>
            <person name="Liu S."/>
            <person name="Long H."/>
            <person name="Ramasamy R.K."/>
            <person name="Rodriguez J.C."/>
            <person name="Van S.L."/>
            <person name="Yuan L."/>
            <person name="Wang Z."/>
            <person name="Xia Z."/>
            <person name="Xiao L."/>
            <person name="Anderson O.D."/>
            <person name="Ouyang S."/>
            <person name="Liang Y."/>
            <person name="Zimin A.V."/>
            <person name="Pertea G."/>
            <person name="Qi P."/>
            <person name="Bennetzen J.L."/>
            <person name="Dai X."/>
            <person name="Dawson M.W."/>
            <person name="Muller H.G."/>
            <person name="Kugler K."/>
            <person name="Rivarola-Duarte L."/>
            <person name="Spannagl M."/>
            <person name="Mayer K.F.X."/>
            <person name="Lu F.H."/>
            <person name="Bevan M.W."/>
            <person name="Leroy P."/>
            <person name="Li P."/>
            <person name="You F.M."/>
            <person name="Sun Q."/>
            <person name="Liu Z."/>
            <person name="Lyons E."/>
            <person name="Wicker T."/>
            <person name="Salzberg S.L."/>
            <person name="Devos K.M."/>
            <person name="Dvorak J."/>
        </authorList>
    </citation>
    <scope>NUCLEOTIDE SEQUENCE [LARGE SCALE GENOMIC DNA]</scope>
    <source>
        <strain evidence="2">cv. AL8/78</strain>
    </source>
</reference>
<organism evidence="2 3">
    <name type="scientific">Aegilops tauschii subsp. strangulata</name>
    <name type="common">Goatgrass</name>
    <dbReference type="NCBI Taxonomy" id="200361"/>
    <lineage>
        <taxon>Eukaryota</taxon>
        <taxon>Viridiplantae</taxon>
        <taxon>Streptophyta</taxon>
        <taxon>Embryophyta</taxon>
        <taxon>Tracheophyta</taxon>
        <taxon>Spermatophyta</taxon>
        <taxon>Magnoliopsida</taxon>
        <taxon>Liliopsida</taxon>
        <taxon>Poales</taxon>
        <taxon>Poaceae</taxon>
        <taxon>BOP clade</taxon>
        <taxon>Pooideae</taxon>
        <taxon>Triticodae</taxon>
        <taxon>Triticeae</taxon>
        <taxon>Triticinae</taxon>
        <taxon>Aegilops</taxon>
    </lineage>
</organism>
<dbReference type="EnsemblPlants" id="AET4Gv20481200.2">
    <property type="protein sequence ID" value="AET4Gv20481200.2"/>
    <property type="gene ID" value="AET4Gv20481200"/>
</dbReference>
<feature type="compositionally biased region" description="Low complexity" evidence="1">
    <location>
        <begin position="96"/>
        <end position="115"/>
    </location>
</feature>
<sequence>MLEQREEEAKVEIVVREGELGATASGSEARLLHLPQVGGDLRLAAEGKGPTSGGLCGQKGNCVGDVVGVGVPGTGHGGTHCGPMHMHTVPLPPSASAPLADRSSHSHTATTSRTAGDGFVQSREDRAVWDAETTLPEKESPTTSRPPLACTSLIQLICQLCCVIFHMQMKTPYCQVSFKLRWCGICSCEDICVRLQRVVF</sequence>
<dbReference type="AlphaFoldDB" id="A0A453I899"/>